<feature type="transmembrane region" description="Helical" evidence="3">
    <location>
        <begin position="228"/>
        <end position="247"/>
    </location>
</feature>
<comment type="similarity">
    <text evidence="1">Belongs to the EamA transporter family.</text>
</comment>
<dbReference type="SUPFAM" id="SSF103481">
    <property type="entry name" value="Multidrug resistance efflux transporter EmrE"/>
    <property type="match status" value="2"/>
</dbReference>
<gene>
    <name evidence="6" type="ORF">G127AT_05085</name>
</gene>
<dbReference type="PANTHER" id="PTHR22911">
    <property type="entry name" value="ACYL-MALONYL CONDENSING ENZYME-RELATED"/>
    <property type="match status" value="1"/>
</dbReference>
<dbReference type="KEGG" id="aarc:G127AT_05085"/>
<accession>A0A975IPF8</accession>
<keyword evidence="3" id="KW-0472">Membrane</keyword>
<dbReference type="AlphaFoldDB" id="A0A975IPF8"/>
<feature type="transmembrane region" description="Helical" evidence="3">
    <location>
        <begin position="75"/>
        <end position="95"/>
    </location>
</feature>
<evidence type="ECO:0000259" key="5">
    <source>
        <dbReference type="Pfam" id="PF00892"/>
    </source>
</evidence>
<evidence type="ECO:0000256" key="1">
    <source>
        <dbReference type="ARBA" id="ARBA00007362"/>
    </source>
</evidence>
<feature type="transmembrane region" description="Helical" evidence="3">
    <location>
        <begin position="167"/>
        <end position="185"/>
    </location>
</feature>
<evidence type="ECO:0000313" key="7">
    <source>
        <dbReference type="Proteomes" id="UP000671914"/>
    </source>
</evidence>
<dbReference type="EMBL" id="CP071696">
    <property type="protein sequence ID" value="QTX05587.1"/>
    <property type="molecule type" value="Genomic_DNA"/>
</dbReference>
<feature type="compositionally biased region" description="Basic and acidic residues" evidence="2">
    <location>
        <begin position="330"/>
        <end position="344"/>
    </location>
</feature>
<evidence type="ECO:0000313" key="6">
    <source>
        <dbReference type="EMBL" id="QTX05587.1"/>
    </source>
</evidence>
<organism evidence="6 7">
    <name type="scientific">Agromyces archimandritae</name>
    <dbReference type="NCBI Taxonomy" id="2781962"/>
    <lineage>
        <taxon>Bacteria</taxon>
        <taxon>Bacillati</taxon>
        <taxon>Actinomycetota</taxon>
        <taxon>Actinomycetes</taxon>
        <taxon>Micrococcales</taxon>
        <taxon>Microbacteriaceae</taxon>
        <taxon>Agromyces</taxon>
    </lineage>
</organism>
<dbReference type="InterPro" id="IPR037185">
    <property type="entry name" value="EmrE-like"/>
</dbReference>
<name>A0A975IPF8_9MICO</name>
<feature type="transmembrane region" description="Helical" evidence="3">
    <location>
        <begin position="197"/>
        <end position="216"/>
    </location>
</feature>
<proteinExistence type="inferred from homology"/>
<evidence type="ECO:0000256" key="3">
    <source>
        <dbReference type="SAM" id="Phobius"/>
    </source>
</evidence>
<feature type="domain" description="EamA" evidence="5">
    <location>
        <begin position="3"/>
        <end position="154"/>
    </location>
</feature>
<feature type="domain" description="EamA" evidence="5">
    <location>
        <begin position="168"/>
        <end position="300"/>
    </location>
</feature>
<dbReference type="PANTHER" id="PTHR22911:SF79">
    <property type="entry name" value="MOBA-LIKE NTP TRANSFERASE DOMAIN-CONTAINING PROTEIN"/>
    <property type="match status" value="1"/>
</dbReference>
<sequence>MRPIVFVLLAAVCFGTTGTAQALGPAADPLSVGAARVLIGGAALATIAGVLRFRRRRSAGRALGAASTRPGSPGLLGRTPAWLLVGIGAAGVFAYQPAFFAGTAANGVAVGTVVALGSAPVITGALDWAVTGRRPGGLWLLATAIATAGIAMLAFAGDGNGAAADPAGLAASIGGGASYAVYTVTSKGLLERGWSPAGTMGAVFGLAALASLPVLLGGDTAWLARPGGLAMALWLGLVTTTLAYLLYAAGLRSLRPPVVSTLVLAEPLTASLLGLLLLHETLVPGAWAGIGMLAAGLAVLAISATLGSRGARPATPRVDAASAASTADTRAARYAEADEARERP</sequence>
<keyword evidence="3" id="KW-1133">Transmembrane helix</keyword>
<keyword evidence="7" id="KW-1185">Reference proteome</keyword>
<feature type="transmembrane region" description="Helical" evidence="3">
    <location>
        <begin position="259"/>
        <end position="279"/>
    </location>
</feature>
<dbReference type="Proteomes" id="UP000671914">
    <property type="component" value="Chromosome"/>
</dbReference>
<feature type="transmembrane region" description="Helical" evidence="3">
    <location>
        <begin position="107"/>
        <end position="130"/>
    </location>
</feature>
<dbReference type="Pfam" id="PF00892">
    <property type="entry name" value="EamA"/>
    <property type="match status" value="2"/>
</dbReference>
<feature type="region of interest" description="Disordered" evidence="2">
    <location>
        <begin position="309"/>
        <end position="344"/>
    </location>
</feature>
<dbReference type="InterPro" id="IPR000620">
    <property type="entry name" value="EamA_dom"/>
</dbReference>
<feature type="chain" id="PRO_5037332496" evidence="4">
    <location>
        <begin position="23"/>
        <end position="344"/>
    </location>
</feature>
<evidence type="ECO:0000256" key="2">
    <source>
        <dbReference type="SAM" id="MobiDB-lite"/>
    </source>
</evidence>
<feature type="transmembrane region" description="Helical" evidence="3">
    <location>
        <begin position="137"/>
        <end position="155"/>
    </location>
</feature>
<feature type="signal peptide" evidence="4">
    <location>
        <begin position="1"/>
        <end position="22"/>
    </location>
</feature>
<evidence type="ECO:0000256" key="4">
    <source>
        <dbReference type="SAM" id="SignalP"/>
    </source>
</evidence>
<keyword evidence="4" id="KW-0732">Signal</keyword>
<reference evidence="6" key="1">
    <citation type="submission" date="2021-03" db="EMBL/GenBank/DDBJ databases">
        <title>Agromyces archimandritus sp. nov., isolated from the cockroach Archimandrita tessellata.</title>
        <authorList>
            <person name="Guzman J."/>
            <person name="Ortuzar M."/>
            <person name="Poehlein A."/>
            <person name="Daniel R."/>
            <person name="Trujillo M."/>
            <person name="Vilcinskas A."/>
        </authorList>
    </citation>
    <scope>NUCLEOTIDE SEQUENCE</scope>
    <source>
        <strain evidence="6">G127AT</strain>
    </source>
</reference>
<keyword evidence="3" id="KW-0812">Transmembrane</keyword>
<dbReference type="RefSeq" id="WP_210900705.1">
    <property type="nucleotide sequence ID" value="NZ_CP071696.1"/>
</dbReference>
<feature type="transmembrane region" description="Helical" evidence="3">
    <location>
        <begin position="285"/>
        <end position="307"/>
    </location>
</feature>
<protein>
    <submittedName>
        <fullName evidence="6">EamA family transporter</fullName>
    </submittedName>
</protein>
<feature type="compositionally biased region" description="Low complexity" evidence="2">
    <location>
        <begin position="319"/>
        <end position="329"/>
    </location>
</feature>
<feature type="transmembrane region" description="Helical" evidence="3">
    <location>
        <begin position="32"/>
        <end position="54"/>
    </location>
</feature>
<dbReference type="GO" id="GO:0016020">
    <property type="term" value="C:membrane"/>
    <property type="evidence" value="ECO:0007669"/>
    <property type="project" value="InterPro"/>
</dbReference>